<evidence type="ECO:0000313" key="7">
    <source>
        <dbReference type="EMBL" id="TGY63150.1"/>
    </source>
</evidence>
<dbReference type="EMBL" id="SRYE01000001">
    <property type="protein sequence ID" value="TGY63150.1"/>
    <property type="molecule type" value="Genomic_DNA"/>
</dbReference>
<evidence type="ECO:0000256" key="5">
    <source>
        <dbReference type="ARBA" id="ARBA00047754"/>
    </source>
</evidence>
<dbReference type="InterPro" id="IPR024434">
    <property type="entry name" value="TSCPD_dom"/>
</dbReference>
<proteinExistence type="inferred from homology"/>
<dbReference type="GO" id="GO:0000166">
    <property type="term" value="F:nucleotide binding"/>
    <property type="evidence" value="ECO:0007669"/>
    <property type="project" value="UniProtKB-KW"/>
</dbReference>
<feature type="domain" description="TSCPD" evidence="6">
    <location>
        <begin position="7"/>
        <end position="81"/>
    </location>
</feature>
<keyword evidence="4" id="KW-0547">Nucleotide-binding</keyword>
<gene>
    <name evidence="7" type="ORF">E5334_01180</name>
</gene>
<comment type="catalytic activity">
    <reaction evidence="5">
        <text>a 2'-deoxyribonucleoside 5'-diphosphate + [thioredoxin]-disulfide + H2O = a ribonucleoside 5'-diphosphate + [thioredoxin]-dithiol</text>
        <dbReference type="Rhea" id="RHEA:23252"/>
        <dbReference type="Rhea" id="RHEA-COMP:10698"/>
        <dbReference type="Rhea" id="RHEA-COMP:10700"/>
        <dbReference type="ChEBI" id="CHEBI:15377"/>
        <dbReference type="ChEBI" id="CHEBI:29950"/>
        <dbReference type="ChEBI" id="CHEBI:50058"/>
        <dbReference type="ChEBI" id="CHEBI:57930"/>
        <dbReference type="ChEBI" id="CHEBI:73316"/>
        <dbReference type="EC" id="1.17.4.1"/>
    </reaction>
</comment>
<comment type="similarity">
    <text evidence="1">Belongs to the ribonucleoside diphosphate reductase class-2 family.</text>
</comment>
<accession>A0A4V3RRJ7</accession>
<dbReference type="EC" id="1.17.4.1" evidence="2"/>
<keyword evidence="8" id="KW-1185">Reference proteome</keyword>
<evidence type="ECO:0000256" key="3">
    <source>
        <dbReference type="ARBA" id="ARBA00022634"/>
    </source>
</evidence>
<name>A0A4V3RRJ7_9ACTN</name>
<dbReference type="Pfam" id="PF12637">
    <property type="entry name" value="TSCPD"/>
    <property type="match status" value="1"/>
</dbReference>
<evidence type="ECO:0000313" key="8">
    <source>
        <dbReference type="Proteomes" id="UP000310263"/>
    </source>
</evidence>
<evidence type="ECO:0000256" key="2">
    <source>
        <dbReference type="ARBA" id="ARBA00012274"/>
    </source>
</evidence>
<keyword evidence="3" id="KW-0237">DNA synthesis</keyword>
<comment type="caution">
    <text evidence="7">The sequence shown here is derived from an EMBL/GenBank/DDBJ whole genome shotgun (WGS) entry which is preliminary data.</text>
</comment>
<dbReference type="GO" id="GO:0004748">
    <property type="term" value="F:ribonucleoside-diphosphate reductase activity, thioredoxin disulfide as acceptor"/>
    <property type="evidence" value="ECO:0007669"/>
    <property type="project" value="UniProtKB-EC"/>
</dbReference>
<evidence type="ECO:0000256" key="1">
    <source>
        <dbReference type="ARBA" id="ARBA00007405"/>
    </source>
</evidence>
<evidence type="ECO:0000259" key="6">
    <source>
        <dbReference type="Pfam" id="PF12637"/>
    </source>
</evidence>
<evidence type="ECO:0000256" key="4">
    <source>
        <dbReference type="ARBA" id="ARBA00022741"/>
    </source>
</evidence>
<dbReference type="NCBIfam" id="TIGR03905">
    <property type="entry name" value="TIGR03905_4_Cys"/>
    <property type="match status" value="1"/>
</dbReference>
<protein>
    <recommendedName>
        <fullName evidence="2">ribonucleoside-diphosphate reductase</fullName>
        <ecNumber evidence="2">1.17.4.1</ecNumber>
    </recommendedName>
</protein>
<dbReference type="AlphaFoldDB" id="A0A4V3RRJ7"/>
<dbReference type="Proteomes" id="UP000310263">
    <property type="component" value="Unassembled WGS sequence"/>
</dbReference>
<dbReference type="InterPro" id="IPR023806">
    <property type="entry name" value="CHP03905"/>
</dbReference>
<sequence>MFAYDFKPRGVCARAIHISLSDDGSTIESVAFDGGCNGNLKAVSRLVAGQPAEKIAALLAGNTCGRRATSCADQLAAALRQGQEQAAAAAMEA</sequence>
<dbReference type="OrthoDB" id="9801525at2"/>
<reference evidence="7 8" key="1">
    <citation type="submission" date="2019-04" db="EMBL/GenBank/DDBJ databases">
        <title>Microbes associate with the intestines of laboratory mice.</title>
        <authorList>
            <person name="Navarre W."/>
            <person name="Wong E."/>
            <person name="Huang K."/>
            <person name="Tropini C."/>
            <person name="Ng K."/>
            <person name="Yu B."/>
        </authorList>
    </citation>
    <scope>NUCLEOTIDE SEQUENCE [LARGE SCALE GENOMIC DNA]</scope>
    <source>
        <strain evidence="7 8">NM07_P-09</strain>
    </source>
</reference>
<dbReference type="RefSeq" id="WP_136011776.1">
    <property type="nucleotide sequence ID" value="NZ_SRYE01000001.1"/>
</dbReference>
<dbReference type="GO" id="GO:0071897">
    <property type="term" value="P:DNA biosynthetic process"/>
    <property type="evidence" value="ECO:0007669"/>
    <property type="project" value="UniProtKB-KW"/>
</dbReference>
<organism evidence="7 8">
    <name type="scientific">Muricaecibacterium torontonense</name>
    <dbReference type="NCBI Taxonomy" id="3032871"/>
    <lineage>
        <taxon>Bacteria</taxon>
        <taxon>Bacillati</taxon>
        <taxon>Actinomycetota</taxon>
        <taxon>Coriobacteriia</taxon>
        <taxon>Coriobacteriales</taxon>
        <taxon>Atopobiaceae</taxon>
        <taxon>Muricaecibacterium</taxon>
    </lineage>
</organism>